<name>A0A2P2J5E7_RHIMU</name>
<sequence>MVQTLHFCVLLSAFSLSVFFFPLILLWTDLKGVFFLLVVFFKHRGILAMILCELIDHDNGTENTKRCKIENPNHRCLWTSRLWGFPMNSCFFS</sequence>
<protein>
    <submittedName>
        <fullName evidence="2">Uncharacterized protein</fullName>
    </submittedName>
</protein>
<keyword evidence="1" id="KW-1133">Transmembrane helix</keyword>
<dbReference type="EMBL" id="GGEC01008197">
    <property type="protein sequence ID" value="MBW88680.1"/>
    <property type="molecule type" value="Transcribed_RNA"/>
</dbReference>
<keyword evidence="1" id="KW-0472">Membrane</keyword>
<feature type="transmembrane region" description="Helical" evidence="1">
    <location>
        <begin position="7"/>
        <end position="27"/>
    </location>
</feature>
<evidence type="ECO:0000313" key="2">
    <source>
        <dbReference type="EMBL" id="MBW88680.1"/>
    </source>
</evidence>
<accession>A0A2P2J5E7</accession>
<organism evidence="2">
    <name type="scientific">Rhizophora mucronata</name>
    <name type="common">Asiatic mangrove</name>
    <dbReference type="NCBI Taxonomy" id="61149"/>
    <lineage>
        <taxon>Eukaryota</taxon>
        <taxon>Viridiplantae</taxon>
        <taxon>Streptophyta</taxon>
        <taxon>Embryophyta</taxon>
        <taxon>Tracheophyta</taxon>
        <taxon>Spermatophyta</taxon>
        <taxon>Magnoliopsida</taxon>
        <taxon>eudicotyledons</taxon>
        <taxon>Gunneridae</taxon>
        <taxon>Pentapetalae</taxon>
        <taxon>rosids</taxon>
        <taxon>fabids</taxon>
        <taxon>Malpighiales</taxon>
        <taxon>Rhizophoraceae</taxon>
        <taxon>Rhizophora</taxon>
    </lineage>
</organism>
<dbReference type="AlphaFoldDB" id="A0A2P2J5E7"/>
<proteinExistence type="predicted"/>
<keyword evidence="1" id="KW-0812">Transmembrane</keyword>
<evidence type="ECO:0000256" key="1">
    <source>
        <dbReference type="SAM" id="Phobius"/>
    </source>
</evidence>
<reference evidence="2" key="1">
    <citation type="submission" date="2018-02" db="EMBL/GenBank/DDBJ databases">
        <title>Rhizophora mucronata_Transcriptome.</title>
        <authorList>
            <person name="Meera S.P."/>
            <person name="Sreeshan A."/>
            <person name="Augustine A."/>
        </authorList>
    </citation>
    <scope>NUCLEOTIDE SEQUENCE</scope>
    <source>
        <tissue evidence="2">Leaf</tissue>
    </source>
</reference>